<keyword evidence="5 14" id="KW-0812">Transmembrane</keyword>
<feature type="transmembrane region" description="Helical" evidence="16">
    <location>
        <begin position="7"/>
        <end position="24"/>
    </location>
</feature>
<dbReference type="InterPro" id="IPR011759">
    <property type="entry name" value="Cyt_c_oxidase_su2_TM_dom"/>
</dbReference>
<feature type="domain" description="Cytochrome oxidase subunit II copper A binding" evidence="17">
    <location>
        <begin position="174"/>
        <end position="285"/>
    </location>
</feature>
<dbReference type="PROSITE" id="PS50857">
    <property type="entry name" value="COX2_CUA"/>
    <property type="match status" value="1"/>
</dbReference>
<sequence>MKIPSSILTMLAGITLTLVSLWVGQNHGLMPTEASQEAFRVDQLFNAMMVIAVGLFILVQGTLIVVAIRFRRRAGDETDGSPVHGNVPLEILWTAIPTVIVLAIGVFSFDVYMAQGNGLDPMGHGMSHHKAPTEEIAHGSGAAIAAPLPLSDALAQTSPAMDAVPRKTTLTDAPQPLMVNVTGLQFAWIFNYPDSGVVSGELHVPVGRLVQLNLSASDVIHAFWVPQFRLKQDVIPGRETQLRFTPTRLGGYPVICAELCGSYHGGMKTQVLVETPDGFNDWMQSQQVASSEALDQTVALQPATSAPSDFLAPYADELGIQPSSLQYLSTPSSHRSPSPHLHS</sequence>
<evidence type="ECO:0000256" key="11">
    <source>
        <dbReference type="ARBA" id="ARBA00023136"/>
    </source>
</evidence>
<keyword evidence="20" id="KW-1185">Reference proteome</keyword>
<dbReference type="EMBL" id="JJML01000029">
    <property type="protein sequence ID" value="KGF72360.1"/>
    <property type="molecule type" value="Genomic_DNA"/>
</dbReference>
<dbReference type="InterPro" id="IPR001505">
    <property type="entry name" value="Copper_CuA"/>
</dbReference>
<organism evidence="19 20">
    <name type="scientific">Neosynechococcus sphagnicola sy1</name>
    <dbReference type="NCBI Taxonomy" id="1497020"/>
    <lineage>
        <taxon>Bacteria</taxon>
        <taxon>Bacillati</taxon>
        <taxon>Cyanobacteriota</taxon>
        <taxon>Cyanophyceae</taxon>
        <taxon>Neosynechococcales</taxon>
        <taxon>Neosynechococcaceae</taxon>
        <taxon>Neosynechococcus</taxon>
    </lineage>
</organism>
<keyword evidence="8 14" id="KW-0249">Electron transport</keyword>
<gene>
    <name evidence="19" type="ORF">DO97_09805</name>
</gene>
<evidence type="ECO:0000256" key="5">
    <source>
        <dbReference type="ARBA" id="ARBA00022692"/>
    </source>
</evidence>
<keyword evidence="10 15" id="KW-0186">Copper</keyword>
<dbReference type="Gene3D" id="1.10.287.90">
    <property type="match status" value="1"/>
</dbReference>
<dbReference type="PANTHER" id="PTHR22888">
    <property type="entry name" value="CYTOCHROME C OXIDASE, SUBUNIT II"/>
    <property type="match status" value="1"/>
</dbReference>
<keyword evidence="4 14" id="KW-0679">Respiratory chain</keyword>
<accession>A0A098TIG2</accession>
<dbReference type="EC" id="7.1.1.9" evidence="15"/>
<feature type="transmembrane region" description="Helical" evidence="16">
    <location>
        <begin position="44"/>
        <end position="70"/>
    </location>
</feature>
<comment type="function">
    <text evidence="12 15">Subunits I and II form the functional core of the enzyme complex. Electrons originating in cytochrome c are transferred via heme a and Cu(A) to the binuclear center formed by heme a3 and Cu(B).</text>
</comment>
<evidence type="ECO:0000256" key="3">
    <source>
        <dbReference type="ARBA" id="ARBA00022448"/>
    </source>
</evidence>
<evidence type="ECO:0000256" key="14">
    <source>
        <dbReference type="RuleBase" id="RU000456"/>
    </source>
</evidence>
<dbReference type="InterPro" id="IPR008972">
    <property type="entry name" value="Cupredoxin"/>
</dbReference>
<dbReference type="PROSITE" id="PS00078">
    <property type="entry name" value="COX2"/>
    <property type="match status" value="1"/>
</dbReference>
<name>A0A098TIG2_9CYAN</name>
<dbReference type="STRING" id="1497020.DO97_09805"/>
<comment type="cofactor">
    <cofactor evidence="15">
        <name>Cu cation</name>
        <dbReference type="ChEBI" id="CHEBI:23378"/>
    </cofactor>
    <text evidence="15">Binds a copper A center.</text>
</comment>
<dbReference type="InterPro" id="IPR045187">
    <property type="entry name" value="CcO_II"/>
</dbReference>
<comment type="subcellular location">
    <subcellularLocation>
        <location evidence="14">Cell membrane</location>
        <topology evidence="14">Multi-pass membrane protein</topology>
    </subcellularLocation>
    <subcellularLocation>
        <location evidence="1">Membrane</location>
        <topology evidence="1">Multi-pass membrane protein</topology>
    </subcellularLocation>
</comment>
<dbReference type="GO" id="GO:0005886">
    <property type="term" value="C:plasma membrane"/>
    <property type="evidence" value="ECO:0007669"/>
    <property type="project" value="UniProtKB-SubCell"/>
</dbReference>
<keyword evidence="9 16" id="KW-1133">Transmembrane helix</keyword>
<evidence type="ECO:0000256" key="6">
    <source>
        <dbReference type="ARBA" id="ARBA00022723"/>
    </source>
</evidence>
<dbReference type="SUPFAM" id="SSF81464">
    <property type="entry name" value="Cytochrome c oxidase subunit II-like, transmembrane region"/>
    <property type="match status" value="1"/>
</dbReference>
<dbReference type="Pfam" id="PF02790">
    <property type="entry name" value="COX2_TM"/>
    <property type="match status" value="1"/>
</dbReference>
<feature type="transmembrane region" description="Helical" evidence="16">
    <location>
        <begin position="91"/>
        <end position="114"/>
    </location>
</feature>
<evidence type="ECO:0000256" key="2">
    <source>
        <dbReference type="ARBA" id="ARBA00007866"/>
    </source>
</evidence>
<dbReference type="Pfam" id="PF00116">
    <property type="entry name" value="COX2"/>
    <property type="match status" value="1"/>
</dbReference>
<dbReference type="PRINTS" id="PR01166">
    <property type="entry name" value="CYCOXIDASEII"/>
</dbReference>
<dbReference type="Proteomes" id="UP000030170">
    <property type="component" value="Unassembled WGS sequence"/>
</dbReference>
<dbReference type="OrthoDB" id="9781261at2"/>
<dbReference type="GO" id="GO:0005507">
    <property type="term" value="F:copper ion binding"/>
    <property type="evidence" value="ECO:0007669"/>
    <property type="project" value="InterPro"/>
</dbReference>
<dbReference type="InterPro" id="IPR002429">
    <property type="entry name" value="CcO_II-like_C"/>
</dbReference>
<evidence type="ECO:0000256" key="16">
    <source>
        <dbReference type="SAM" id="Phobius"/>
    </source>
</evidence>
<evidence type="ECO:0000256" key="1">
    <source>
        <dbReference type="ARBA" id="ARBA00004141"/>
    </source>
</evidence>
<comment type="similarity">
    <text evidence="2 14">Belongs to the cytochrome c oxidase subunit 2 family.</text>
</comment>
<dbReference type="Gene3D" id="2.60.40.420">
    <property type="entry name" value="Cupredoxins - blue copper proteins"/>
    <property type="match status" value="1"/>
</dbReference>
<keyword evidence="6 15" id="KW-0479">Metal-binding</keyword>
<evidence type="ECO:0000256" key="13">
    <source>
        <dbReference type="ARBA" id="ARBA00047816"/>
    </source>
</evidence>
<evidence type="ECO:0000313" key="20">
    <source>
        <dbReference type="Proteomes" id="UP000030170"/>
    </source>
</evidence>
<evidence type="ECO:0000256" key="12">
    <source>
        <dbReference type="ARBA" id="ARBA00024688"/>
    </source>
</evidence>
<feature type="domain" description="Cytochrome oxidase subunit II transmembrane region profile" evidence="18">
    <location>
        <begin position="21"/>
        <end position="119"/>
    </location>
</feature>
<evidence type="ECO:0000256" key="9">
    <source>
        <dbReference type="ARBA" id="ARBA00022989"/>
    </source>
</evidence>
<dbReference type="SUPFAM" id="SSF49503">
    <property type="entry name" value="Cupredoxins"/>
    <property type="match status" value="1"/>
</dbReference>
<evidence type="ECO:0000256" key="8">
    <source>
        <dbReference type="ARBA" id="ARBA00022982"/>
    </source>
</evidence>
<evidence type="ECO:0000256" key="7">
    <source>
        <dbReference type="ARBA" id="ARBA00022967"/>
    </source>
</evidence>
<dbReference type="GO" id="GO:0004129">
    <property type="term" value="F:cytochrome-c oxidase activity"/>
    <property type="evidence" value="ECO:0007669"/>
    <property type="project" value="UniProtKB-EC"/>
</dbReference>
<keyword evidence="11 16" id="KW-0472">Membrane</keyword>
<dbReference type="PROSITE" id="PS50999">
    <property type="entry name" value="COX2_TM"/>
    <property type="match status" value="1"/>
</dbReference>
<comment type="catalytic activity">
    <reaction evidence="13 15">
        <text>4 Fe(II)-[cytochrome c] + O2 + 8 H(+)(in) = 4 Fe(III)-[cytochrome c] + 2 H2O + 4 H(+)(out)</text>
        <dbReference type="Rhea" id="RHEA:11436"/>
        <dbReference type="Rhea" id="RHEA-COMP:10350"/>
        <dbReference type="Rhea" id="RHEA-COMP:14399"/>
        <dbReference type="ChEBI" id="CHEBI:15377"/>
        <dbReference type="ChEBI" id="CHEBI:15378"/>
        <dbReference type="ChEBI" id="CHEBI:15379"/>
        <dbReference type="ChEBI" id="CHEBI:29033"/>
        <dbReference type="ChEBI" id="CHEBI:29034"/>
        <dbReference type="EC" id="7.1.1.9"/>
    </reaction>
</comment>
<evidence type="ECO:0000259" key="18">
    <source>
        <dbReference type="PROSITE" id="PS50999"/>
    </source>
</evidence>
<keyword evidence="3 14" id="KW-0813">Transport</keyword>
<dbReference type="GO" id="GO:0042773">
    <property type="term" value="P:ATP synthesis coupled electron transport"/>
    <property type="evidence" value="ECO:0007669"/>
    <property type="project" value="TreeGrafter"/>
</dbReference>
<dbReference type="PANTHER" id="PTHR22888:SF9">
    <property type="entry name" value="CYTOCHROME C OXIDASE SUBUNIT 2"/>
    <property type="match status" value="1"/>
</dbReference>
<keyword evidence="7" id="KW-1278">Translocase</keyword>
<reference evidence="19 20" key="1">
    <citation type="journal article" date="2014" name="Mol. Ecol.">
        <title>Evolution of Synechococcus.</title>
        <authorList>
            <person name="Dvorak P."/>
            <person name="Casamatta D."/>
            <person name="Hasler P."/>
            <person name="Poulickova A."/>
            <person name="Ondrej V."/>
            <person name="Sanges R."/>
        </authorList>
    </citation>
    <scope>NUCLEOTIDE SEQUENCE [LARGE SCALE GENOMIC DNA]</scope>
    <source>
        <strain evidence="19 20">CAUP A 1101</strain>
    </source>
</reference>
<proteinExistence type="inferred from homology"/>
<evidence type="ECO:0000259" key="17">
    <source>
        <dbReference type="PROSITE" id="PS50857"/>
    </source>
</evidence>
<evidence type="ECO:0000313" key="19">
    <source>
        <dbReference type="EMBL" id="KGF72360.1"/>
    </source>
</evidence>
<dbReference type="AlphaFoldDB" id="A0A098TIG2"/>
<comment type="caution">
    <text evidence="19">The sequence shown here is derived from an EMBL/GenBank/DDBJ whole genome shotgun (WGS) entry which is preliminary data.</text>
</comment>
<protein>
    <recommendedName>
        <fullName evidence="15">Cytochrome c oxidase subunit 2</fullName>
        <ecNumber evidence="15">7.1.1.9</ecNumber>
    </recommendedName>
</protein>
<dbReference type="CDD" id="cd13919">
    <property type="entry name" value="CuRO_HCO_II_like_5"/>
    <property type="match status" value="1"/>
</dbReference>
<dbReference type="RefSeq" id="WP_036534190.1">
    <property type="nucleotide sequence ID" value="NZ_JJML01000029.1"/>
</dbReference>
<evidence type="ECO:0000256" key="15">
    <source>
        <dbReference type="RuleBase" id="RU004024"/>
    </source>
</evidence>
<evidence type="ECO:0000256" key="10">
    <source>
        <dbReference type="ARBA" id="ARBA00023008"/>
    </source>
</evidence>
<dbReference type="InterPro" id="IPR036257">
    <property type="entry name" value="Cyt_c_oxidase_su2_TM_sf"/>
</dbReference>
<evidence type="ECO:0000256" key="4">
    <source>
        <dbReference type="ARBA" id="ARBA00022660"/>
    </source>
</evidence>